<dbReference type="InterPro" id="IPR048279">
    <property type="entry name" value="MdtK-like"/>
</dbReference>
<dbReference type="EMBL" id="CP039396">
    <property type="protein sequence ID" value="QCD40974.1"/>
    <property type="molecule type" value="Genomic_DNA"/>
</dbReference>
<dbReference type="GO" id="GO:0046677">
    <property type="term" value="P:response to antibiotic"/>
    <property type="evidence" value="ECO:0007669"/>
    <property type="project" value="UniProtKB-KW"/>
</dbReference>
<sequence length="475" mass="51840">MAVNASTSTEDLGVKSVGKLLVQYSVPAIIASVATSLYNIIDSIFIGRGVGPMAIAGLAITFPLMNLVAAFCMLIAAGGATIVSIFLGQKNYNRATDVVNNVFTLCLIHSIVFGGLTLIFLEPILLFFGATADTVGYAMEFMEVILYGTPIGFVFIGLNNLMRATGYPRKAMTSALISVAVNLLLAPLFIFVLDWGIRGAACATVCGQFSAFVWVMSHFLSKKSSIHFQRGNTWLSWTIVKRIYAIGLSPFLMNVCACVVVIFINRALLDYGGADGNLAVGAYGILNRTTMFFVMIVFGVTQGMQPILGYNIGANHFDRVKRVLRLGIWIGVAITSLGWIVSEGFPDKVSALFTTDETLIRIAREGFRIYFVVYPVVGCQIVIQNFFQSVGKPHMSIFLSLTRQLLFLIPFLIIFPRFWGVPGVWASMAGSDIIAFVVAIVTLWWWMRHTMRRMEENAGVLGASAGAVTEQTGNK</sequence>
<evidence type="ECO:0000256" key="7">
    <source>
        <dbReference type="ARBA" id="ARBA00022989"/>
    </source>
</evidence>
<name>A0A4P7VZH6_9BACT</name>
<evidence type="ECO:0000256" key="6">
    <source>
        <dbReference type="ARBA" id="ARBA00022692"/>
    </source>
</evidence>
<reference evidence="12" key="1">
    <citation type="submission" date="2019-02" db="EMBL/GenBank/DDBJ databases">
        <title>Isolation and identification of novel species under the genus Muribaculum.</title>
        <authorList>
            <person name="Miyake S."/>
            <person name="Ding Y."/>
            <person name="Low A."/>
            <person name="Soh M."/>
            <person name="Seedorf H."/>
        </authorList>
    </citation>
    <scope>NUCLEOTIDE SEQUENCE [LARGE SCALE GENOMIC DNA]</scope>
    <source>
        <strain evidence="12">H5</strain>
    </source>
</reference>
<dbReference type="PIRSF" id="PIRSF006603">
    <property type="entry name" value="DinF"/>
    <property type="match status" value="1"/>
</dbReference>
<dbReference type="GO" id="GO:0005886">
    <property type="term" value="C:plasma membrane"/>
    <property type="evidence" value="ECO:0007669"/>
    <property type="project" value="UniProtKB-SubCell"/>
</dbReference>
<keyword evidence="4" id="KW-0813">Transport</keyword>
<dbReference type="InterPro" id="IPR051327">
    <property type="entry name" value="MATE_MepA_subfamily"/>
</dbReference>
<feature type="transmembrane region" description="Helical" evidence="10">
    <location>
        <begin position="399"/>
        <end position="419"/>
    </location>
</feature>
<feature type="transmembrane region" description="Helical" evidence="10">
    <location>
        <begin position="280"/>
        <end position="301"/>
    </location>
</feature>
<feature type="transmembrane region" description="Helical" evidence="10">
    <location>
        <begin position="20"/>
        <end position="38"/>
    </location>
</feature>
<proteinExistence type="inferred from homology"/>
<dbReference type="GO" id="GO:0015297">
    <property type="term" value="F:antiporter activity"/>
    <property type="evidence" value="ECO:0007669"/>
    <property type="project" value="InterPro"/>
</dbReference>
<gene>
    <name evidence="11" type="ORF">E7747_00850</name>
</gene>
<evidence type="ECO:0000256" key="10">
    <source>
        <dbReference type="SAM" id="Phobius"/>
    </source>
</evidence>
<comment type="subcellular location">
    <subcellularLocation>
        <location evidence="1">Cell membrane</location>
        <topology evidence="1">Multi-pass membrane protein</topology>
    </subcellularLocation>
</comment>
<evidence type="ECO:0000256" key="2">
    <source>
        <dbReference type="ARBA" id="ARBA00008417"/>
    </source>
</evidence>
<dbReference type="PANTHER" id="PTHR43823:SF3">
    <property type="entry name" value="MULTIDRUG EXPORT PROTEIN MEPA"/>
    <property type="match status" value="1"/>
</dbReference>
<feature type="transmembrane region" description="Helical" evidence="10">
    <location>
        <begin position="141"/>
        <end position="161"/>
    </location>
</feature>
<dbReference type="RefSeq" id="WP_136413486.1">
    <property type="nucleotide sequence ID" value="NZ_CAXHQF010000019.1"/>
</dbReference>
<feature type="transmembrane region" description="Helical" evidence="10">
    <location>
        <begin position="173"/>
        <end position="191"/>
    </location>
</feature>
<keyword evidence="7 10" id="KW-1133">Transmembrane helix</keyword>
<evidence type="ECO:0000256" key="3">
    <source>
        <dbReference type="ARBA" id="ARBA00022106"/>
    </source>
</evidence>
<feature type="transmembrane region" description="Helical" evidence="10">
    <location>
        <begin position="45"/>
        <end position="62"/>
    </location>
</feature>
<evidence type="ECO:0000256" key="9">
    <source>
        <dbReference type="ARBA" id="ARBA00023251"/>
    </source>
</evidence>
<feature type="transmembrane region" description="Helical" evidence="10">
    <location>
        <begin position="367"/>
        <end position="387"/>
    </location>
</feature>
<accession>A0A4P7VZH6</accession>
<keyword evidence="5" id="KW-1003">Cell membrane</keyword>
<comment type="similarity">
    <text evidence="2">Belongs to the multi antimicrobial extrusion (MATE) (TC 2.A.66.1) family. MepA subfamily.</text>
</comment>
<evidence type="ECO:0000256" key="4">
    <source>
        <dbReference type="ARBA" id="ARBA00022448"/>
    </source>
</evidence>
<protein>
    <recommendedName>
        <fullName evidence="3">Multidrug export protein MepA</fullName>
    </recommendedName>
</protein>
<evidence type="ECO:0000256" key="5">
    <source>
        <dbReference type="ARBA" id="ARBA00022475"/>
    </source>
</evidence>
<organism evidence="11 12">
    <name type="scientific">Duncaniella dubosii</name>
    <dbReference type="NCBI Taxonomy" id="2518971"/>
    <lineage>
        <taxon>Bacteria</taxon>
        <taxon>Pseudomonadati</taxon>
        <taxon>Bacteroidota</taxon>
        <taxon>Bacteroidia</taxon>
        <taxon>Bacteroidales</taxon>
        <taxon>Muribaculaceae</taxon>
        <taxon>Duncaniella</taxon>
    </lineage>
</organism>
<dbReference type="Proteomes" id="UP000297149">
    <property type="component" value="Chromosome"/>
</dbReference>
<dbReference type="AlphaFoldDB" id="A0A4P7VZH6"/>
<keyword evidence="6 10" id="KW-0812">Transmembrane</keyword>
<dbReference type="PANTHER" id="PTHR43823">
    <property type="entry name" value="SPORULATION PROTEIN YKVU"/>
    <property type="match status" value="1"/>
</dbReference>
<evidence type="ECO:0000313" key="12">
    <source>
        <dbReference type="Proteomes" id="UP000297149"/>
    </source>
</evidence>
<dbReference type="Pfam" id="PF01554">
    <property type="entry name" value="MatE"/>
    <property type="match status" value="2"/>
</dbReference>
<dbReference type="CDD" id="cd13143">
    <property type="entry name" value="MATE_MepA_like"/>
    <property type="match status" value="1"/>
</dbReference>
<feature type="transmembrane region" description="Helical" evidence="10">
    <location>
        <begin position="242"/>
        <end position="268"/>
    </location>
</feature>
<dbReference type="KEGG" id="ddb:E7747_00850"/>
<feature type="transmembrane region" description="Helical" evidence="10">
    <location>
        <begin position="99"/>
        <end position="121"/>
    </location>
</feature>
<evidence type="ECO:0000313" key="11">
    <source>
        <dbReference type="EMBL" id="QCD40974.1"/>
    </source>
</evidence>
<dbReference type="GO" id="GO:0042910">
    <property type="term" value="F:xenobiotic transmembrane transporter activity"/>
    <property type="evidence" value="ECO:0007669"/>
    <property type="project" value="InterPro"/>
</dbReference>
<feature type="transmembrane region" description="Helical" evidence="10">
    <location>
        <begin position="197"/>
        <end position="221"/>
    </location>
</feature>
<feature type="transmembrane region" description="Helical" evidence="10">
    <location>
        <begin position="68"/>
        <end position="87"/>
    </location>
</feature>
<keyword evidence="9" id="KW-0046">Antibiotic resistance</keyword>
<dbReference type="InterPro" id="IPR002528">
    <property type="entry name" value="MATE_fam"/>
</dbReference>
<dbReference type="InterPro" id="IPR045070">
    <property type="entry name" value="MATE_MepA-like"/>
</dbReference>
<keyword evidence="12" id="KW-1185">Reference proteome</keyword>
<feature type="transmembrane region" description="Helical" evidence="10">
    <location>
        <begin position="322"/>
        <end position="341"/>
    </location>
</feature>
<evidence type="ECO:0000256" key="8">
    <source>
        <dbReference type="ARBA" id="ARBA00023136"/>
    </source>
</evidence>
<evidence type="ECO:0000256" key="1">
    <source>
        <dbReference type="ARBA" id="ARBA00004651"/>
    </source>
</evidence>
<keyword evidence="8 10" id="KW-0472">Membrane</keyword>
<feature type="transmembrane region" description="Helical" evidence="10">
    <location>
        <begin position="425"/>
        <end position="446"/>
    </location>
</feature>
<dbReference type="NCBIfam" id="TIGR00797">
    <property type="entry name" value="matE"/>
    <property type="match status" value="1"/>
</dbReference>